<proteinExistence type="predicted"/>
<evidence type="ECO:0000313" key="1">
    <source>
        <dbReference type="EMBL" id="KAI4339771.1"/>
    </source>
</evidence>
<dbReference type="Proteomes" id="UP001057402">
    <property type="component" value="Chromosome 7"/>
</dbReference>
<accession>A0ACB9NUL1</accession>
<sequence length="461" mass="53608">MGNISINLPLVFSGAGFVQRMILRLGARNWRTGLFAGCRRGYDYRQKYGLVNVKLKWAKDRVLDDVVSAEQDLKAADFLLWVIATSPECRVPIYRLNRCRGQLGIPLQLKISTLLRRYPNVFHESYSPDSAGTPVPWFHLTNEALEIHREVLNILEASHIDIQNRLRKLLMITRDGILPMETIDRLKWDLGLPHNYKKTVILKHPDLFSLVGRPDHTVSLKLLLRDNCLAVSALEKNATVQQKQYDIEQGTLSFPIGFTRGFGLKKKWTRWLEEWQRLPYTSPYTDASLLDPRTDESEKRIVGVFHELLHLTVKKKTERNNVRGLRDPFVLPQKFARVFERHPGIFYISRKSGTETVILREAYDGRSLVYGHPIVEVREKLACLLREGFLDRSKGLYKEQKRSNQVEFTDDTGKDEDSKNCEEDSDDLHLPEYDSDEDLKVKRKLRRMTIVEEQRPMYMTV</sequence>
<organism evidence="1 2">
    <name type="scientific">Melastoma candidum</name>
    <dbReference type="NCBI Taxonomy" id="119954"/>
    <lineage>
        <taxon>Eukaryota</taxon>
        <taxon>Viridiplantae</taxon>
        <taxon>Streptophyta</taxon>
        <taxon>Embryophyta</taxon>
        <taxon>Tracheophyta</taxon>
        <taxon>Spermatophyta</taxon>
        <taxon>Magnoliopsida</taxon>
        <taxon>eudicotyledons</taxon>
        <taxon>Gunneridae</taxon>
        <taxon>Pentapetalae</taxon>
        <taxon>rosids</taxon>
        <taxon>malvids</taxon>
        <taxon>Myrtales</taxon>
        <taxon>Melastomataceae</taxon>
        <taxon>Melastomatoideae</taxon>
        <taxon>Melastomateae</taxon>
        <taxon>Melastoma</taxon>
    </lineage>
</organism>
<evidence type="ECO:0000313" key="2">
    <source>
        <dbReference type="Proteomes" id="UP001057402"/>
    </source>
</evidence>
<protein>
    <submittedName>
        <fullName evidence="1">Uncharacterized protein</fullName>
    </submittedName>
</protein>
<comment type="caution">
    <text evidence="1">The sequence shown here is derived from an EMBL/GenBank/DDBJ whole genome shotgun (WGS) entry which is preliminary data.</text>
</comment>
<reference evidence="2" key="1">
    <citation type="journal article" date="2023" name="Front. Plant Sci.">
        <title>Chromosomal-level genome assembly of Melastoma candidum provides insights into trichome evolution.</title>
        <authorList>
            <person name="Zhong Y."/>
            <person name="Wu W."/>
            <person name="Sun C."/>
            <person name="Zou P."/>
            <person name="Liu Y."/>
            <person name="Dai S."/>
            <person name="Zhou R."/>
        </authorList>
    </citation>
    <scope>NUCLEOTIDE SEQUENCE [LARGE SCALE GENOMIC DNA]</scope>
</reference>
<name>A0ACB9NUL1_9MYRT</name>
<dbReference type="EMBL" id="CM042886">
    <property type="protein sequence ID" value="KAI4339771.1"/>
    <property type="molecule type" value="Genomic_DNA"/>
</dbReference>
<keyword evidence="2" id="KW-1185">Reference proteome</keyword>
<gene>
    <name evidence="1" type="ORF">MLD38_024678</name>
</gene>